<dbReference type="InterPro" id="IPR003772">
    <property type="entry name" value="YceD"/>
</dbReference>
<dbReference type="Pfam" id="PF02620">
    <property type="entry name" value="YceD"/>
    <property type="match status" value="1"/>
</dbReference>
<reference evidence="2" key="2">
    <citation type="submission" date="2021-04" db="EMBL/GenBank/DDBJ databases">
        <authorList>
            <person name="Gilroy R."/>
        </authorList>
    </citation>
    <scope>NUCLEOTIDE SEQUENCE</scope>
    <source>
        <strain evidence="2">ChiHjej12B11-14209</strain>
    </source>
</reference>
<feature type="region of interest" description="Disordered" evidence="1">
    <location>
        <begin position="166"/>
        <end position="195"/>
    </location>
</feature>
<dbReference type="AlphaFoldDB" id="A0A9D2EXW6"/>
<evidence type="ECO:0000256" key="1">
    <source>
        <dbReference type="SAM" id="MobiDB-lite"/>
    </source>
</evidence>
<gene>
    <name evidence="2" type="ORF">IAA19_00740</name>
</gene>
<sequence length="195" mass="20773">MEPLIISLDERLASAGDALPLAGHLDLVSYELGDHEFALPEGVDYDLVLTNAGEGILATGIVRAHAVGTCDRCLERAELDIAGEVDGYYLFEEPERLAEDEDEADFELVSADRTIDLSGALLSAIVMETPFVVLCREDCAGLCPVCGANLNEEDCGHAAELAEQRERERAESSPFSALAGLDLGGEGSDEDASNE</sequence>
<evidence type="ECO:0000313" key="2">
    <source>
        <dbReference type="EMBL" id="HIZ45540.1"/>
    </source>
</evidence>
<dbReference type="EMBL" id="DXBM01000010">
    <property type="protein sequence ID" value="HIZ45540.1"/>
    <property type="molecule type" value="Genomic_DNA"/>
</dbReference>
<accession>A0A9D2EXW6</accession>
<evidence type="ECO:0000313" key="3">
    <source>
        <dbReference type="Proteomes" id="UP000824062"/>
    </source>
</evidence>
<reference evidence="2" key="1">
    <citation type="journal article" date="2021" name="PeerJ">
        <title>Extensive microbial diversity within the chicken gut microbiome revealed by metagenomics and culture.</title>
        <authorList>
            <person name="Gilroy R."/>
            <person name="Ravi A."/>
            <person name="Getino M."/>
            <person name="Pursley I."/>
            <person name="Horton D.L."/>
            <person name="Alikhan N.F."/>
            <person name="Baker D."/>
            <person name="Gharbi K."/>
            <person name="Hall N."/>
            <person name="Watson M."/>
            <person name="Adriaenssens E.M."/>
            <person name="Foster-Nyarko E."/>
            <person name="Jarju S."/>
            <person name="Secka A."/>
            <person name="Antonio M."/>
            <person name="Oren A."/>
            <person name="Chaudhuri R.R."/>
            <person name="La Ragione R."/>
            <person name="Hildebrand F."/>
            <person name="Pallen M.J."/>
        </authorList>
    </citation>
    <scope>NUCLEOTIDE SEQUENCE</scope>
    <source>
        <strain evidence="2">ChiHjej12B11-14209</strain>
    </source>
</reference>
<proteinExistence type="predicted"/>
<dbReference type="PANTHER" id="PTHR34374">
    <property type="entry name" value="LARGE RIBOSOMAL RNA SUBUNIT ACCUMULATION PROTEIN YCED HOMOLOG 1, CHLOROPLASTIC"/>
    <property type="match status" value="1"/>
</dbReference>
<organism evidence="2 3">
    <name type="scientific">Candidatus Olsenella pullistercoris</name>
    <dbReference type="NCBI Taxonomy" id="2838712"/>
    <lineage>
        <taxon>Bacteria</taxon>
        <taxon>Bacillati</taxon>
        <taxon>Actinomycetota</taxon>
        <taxon>Coriobacteriia</taxon>
        <taxon>Coriobacteriales</taxon>
        <taxon>Atopobiaceae</taxon>
        <taxon>Olsenella</taxon>
    </lineage>
</organism>
<dbReference type="PANTHER" id="PTHR34374:SF1">
    <property type="entry name" value="LARGE RIBOSOMAL RNA SUBUNIT ACCUMULATION PROTEIN YCED HOMOLOG 1, CHLOROPLASTIC"/>
    <property type="match status" value="1"/>
</dbReference>
<comment type="caution">
    <text evidence="2">The sequence shown here is derived from an EMBL/GenBank/DDBJ whole genome shotgun (WGS) entry which is preliminary data.</text>
</comment>
<protein>
    <submittedName>
        <fullName evidence="2">DUF177 domain-containing protein</fullName>
    </submittedName>
</protein>
<dbReference type="Proteomes" id="UP000824062">
    <property type="component" value="Unassembled WGS sequence"/>
</dbReference>
<name>A0A9D2EXW6_9ACTN</name>